<accession>A0A1H2TRA2</accession>
<dbReference type="InterPro" id="IPR019618">
    <property type="entry name" value="Spore_germination_GerPA"/>
</dbReference>
<sequence length="75" mass="8560">MMSFLNNIREMKVETFSSAGAFSWGNTVNVKPMVMQKSTGGGIVLGDYLRNRQENKNVADDSDFMDQVIPFFPYW</sequence>
<dbReference type="AlphaFoldDB" id="A0A1H2TRA2"/>
<evidence type="ECO:0000313" key="2">
    <source>
        <dbReference type="Proteomes" id="UP000198534"/>
    </source>
</evidence>
<dbReference type="Proteomes" id="UP000198534">
    <property type="component" value="Unassembled WGS sequence"/>
</dbReference>
<gene>
    <name evidence="1" type="ORF">SAMN05444487_103225</name>
</gene>
<evidence type="ECO:0000313" key="1">
    <source>
        <dbReference type="EMBL" id="SDW46401.1"/>
    </source>
</evidence>
<dbReference type="EMBL" id="FNNQ01000003">
    <property type="protein sequence ID" value="SDW46401.1"/>
    <property type="molecule type" value="Genomic_DNA"/>
</dbReference>
<reference evidence="1 2" key="1">
    <citation type="submission" date="2016-10" db="EMBL/GenBank/DDBJ databases">
        <authorList>
            <person name="de Groot N.N."/>
        </authorList>
    </citation>
    <scope>NUCLEOTIDE SEQUENCE [LARGE SCALE GENOMIC DNA]</scope>
    <source>
        <strain evidence="1 2">DSM 45610</strain>
    </source>
</reference>
<dbReference type="Pfam" id="PF10676">
    <property type="entry name" value="gerPA"/>
    <property type="match status" value="1"/>
</dbReference>
<name>A0A1H2TRA2_9BACL</name>
<protein>
    <submittedName>
        <fullName evidence="1">Spore germination protein gerPA/gerPF</fullName>
    </submittedName>
</protein>
<keyword evidence="2" id="KW-1185">Reference proteome</keyword>
<organism evidence="1 2">
    <name type="scientific">Marininema mesophilum</name>
    <dbReference type="NCBI Taxonomy" id="1048340"/>
    <lineage>
        <taxon>Bacteria</taxon>
        <taxon>Bacillati</taxon>
        <taxon>Bacillota</taxon>
        <taxon>Bacilli</taxon>
        <taxon>Bacillales</taxon>
        <taxon>Thermoactinomycetaceae</taxon>
        <taxon>Marininema</taxon>
    </lineage>
</organism>
<proteinExistence type="predicted"/>